<dbReference type="SMART" id="SM00063">
    <property type="entry name" value="FRI"/>
    <property type="match status" value="1"/>
</dbReference>
<dbReference type="AlphaFoldDB" id="A0A6I8NDR9"/>
<evidence type="ECO:0000256" key="9">
    <source>
        <dbReference type="ARBA" id="ARBA00023180"/>
    </source>
</evidence>
<organism evidence="14 15">
    <name type="scientific">Ornithorhynchus anatinus</name>
    <name type="common">Duckbill platypus</name>
    <dbReference type="NCBI Taxonomy" id="9258"/>
    <lineage>
        <taxon>Eukaryota</taxon>
        <taxon>Metazoa</taxon>
        <taxon>Chordata</taxon>
        <taxon>Craniata</taxon>
        <taxon>Vertebrata</taxon>
        <taxon>Euteleostomi</taxon>
        <taxon>Mammalia</taxon>
        <taxon>Monotremata</taxon>
        <taxon>Ornithorhynchidae</taxon>
        <taxon>Ornithorhynchus</taxon>
    </lineage>
</organism>
<name>A0A6I8NDR9_ORNAN</name>
<keyword evidence="15" id="KW-1185">Reference proteome</keyword>
<dbReference type="InterPro" id="IPR020067">
    <property type="entry name" value="Frizzled_dom"/>
</dbReference>
<dbReference type="GeneTree" id="ENSGT00940000165507"/>
<dbReference type="OMA" id="RHAWPRS"/>
<accession>A0A6I8NDR9</accession>
<keyword evidence="6 12" id="KW-0732">Signal</keyword>
<evidence type="ECO:0000256" key="11">
    <source>
        <dbReference type="SAM" id="MobiDB-lite"/>
    </source>
</evidence>
<dbReference type="InterPro" id="IPR015526">
    <property type="entry name" value="Frizzled/SFRP"/>
</dbReference>
<feature type="compositionally biased region" description="Pro residues" evidence="11">
    <location>
        <begin position="157"/>
        <end position="167"/>
    </location>
</feature>
<feature type="disulfide bond" evidence="10">
    <location>
        <begin position="37"/>
        <end position="83"/>
    </location>
</feature>
<keyword evidence="3" id="KW-0217">Developmental protein</keyword>
<evidence type="ECO:0000313" key="15">
    <source>
        <dbReference type="Proteomes" id="UP000002279"/>
    </source>
</evidence>
<evidence type="ECO:0000256" key="6">
    <source>
        <dbReference type="ARBA" id="ARBA00022729"/>
    </source>
</evidence>
<evidence type="ECO:0000256" key="4">
    <source>
        <dbReference type="ARBA" id="ARBA00022525"/>
    </source>
</evidence>
<dbReference type="GO" id="GO:0005737">
    <property type="term" value="C:cytoplasm"/>
    <property type="evidence" value="ECO:0000318"/>
    <property type="project" value="GO_Central"/>
</dbReference>
<dbReference type="InParanoid" id="A0A6I8NDR9"/>
<reference evidence="14" key="1">
    <citation type="submission" date="2025-08" db="UniProtKB">
        <authorList>
            <consortium name="Ensembl"/>
        </authorList>
    </citation>
    <scope>IDENTIFICATION</scope>
    <source>
        <strain evidence="14">Glennie</strain>
    </source>
</reference>
<comment type="similarity">
    <text evidence="2">Belongs to the secreted frizzled-related protein (sFRP) family.</text>
</comment>
<proteinExistence type="inferred from homology"/>
<dbReference type="SUPFAM" id="SSF63501">
    <property type="entry name" value="Frizzled cysteine-rich domain"/>
    <property type="match status" value="1"/>
</dbReference>
<evidence type="ECO:0000256" key="8">
    <source>
        <dbReference type="ARBA" id="ARBA00023157"/>
    </source>
</evidence>
<dbReference type="GO" id="GO:0090090">
    <property type="term" value="P:negative regulation of canonical Wnt signaling pathway"/>
    <property type="evidence" value="ECO:0007669"/>
    <property type="project" value="UniProtKB-ARBA"/>
</dbReference>
<dbReference type="PANTHER" id="PTHR11309:SF97">
    <property type="entry name" value="SECRETED FRIZZLED-RELATED PROTEIN 3"/>
    <property type="match status" value="1"/>
</dbReference>
<keyword evidence="8 10" id="KW-1015">Disulfide bond</keyword>
<dbReference type="Ensembl" id="ENSOANT00000059608.1">
    <property type="protein sequence ID" value="ENSOANP00000039185.1"/>
    <property type="gene ID" value="ENSOANG00000045636.1"/>
</dbReference>
<evidence type="ECO:0000256" key="7">
    <source>
        <dbReference type="ARBA" id="ARBA00022782"/>
    </source>
</evidence>
<dbReference type="GO" id="GO:0005615">
    <property type="term" value="C:extracellular space"/>
    <property type="evidence" value="ECO:0000318"/>
    <property type="project" value="GO_Central"/>
</dbReference>
<evidence type="ECO:0000256" key="1">
    <source>
        <dbReference type="ARBA" id="ARBA00004613"/>
    </source>
</evidence>
<feature type="chain" id="PRO_5026136549" description="FZ domain-containing protein" evidence="12">
    <location>
        <begin position="26"/>
        <end position="212"/>
    </location>
</feature>
<evidence type="ECO:0000256" key="10">
    <source>
        <dbReference type="PROSITE-ProRule" id="PRU00090"/>
    </source>
</evidence>
<dbReference type="GO" id="GO:0060070">
    <property type="term" value="P:canonical Wnt signaling pathway"/>
    <property type="evidence" value="ECO:0000318"/>
    <property type="project" value="GO_Central"/>
</dbReference>
<evidence type="ECO:0000256" key="12">
    <source>
        <dbReference type="SAM" id="SignalP"/>
    </source>
</evidence>
<dbReference type="Proteomes" id="UP000002279">
    <property type="component" value="Unplaced"/>
</dbReference>
<keyword evidence="7" id="KW-0221">Differentiation</keyword>
<dbReference type="FunFam" id="1.10.2000.10:FF:000005">
    <property type="entry name" value="secreted frizzled-related protein 4"/>
    <property type="match status" value="1"/>
</dbReference>
<dbReference type="GO" id="GO:0035567">
    <property type="term" value="P:non-canonical Wnt signaling pathway"/>
    <property type="evidence" value="ECO:0000318"/>
    <property type="project" value="GO_Central"/>
</dbReference>
<feature type="region of interest" description="Disordered" evidence="11">
    <location>
        <begin position="151"/>
        <end position="171"/>
    </location>
</feature>
<keyword evidence="4" id="KW-0964">Secreted</keyword>
<dbReference type="PROSITE" id="PS50038">
    <property type="entry name" value="FZ"/>
    <property type="match status" value="1"/>
</dbReference>
<protein>
    <recommendedName>
        <fullName evidence="13">FZ domain-containing protein</fullName>
    </recommendedName>
</protein>
<dbReference type="Gene3D" id="1.10.2000.10">
    <property type="entry name" value="Frizzled cysteine-rich domain"/>
    <property type="match status" value="1"/>
</dbReference>
<dbReference type="GO" id="GO:0030154">
    <property type="term" value="P:cell differentiation"/>
    <property type="evidence" value="ECO:0007669"/>
    <property type="project" value="UniProtKB-KW"/>
</dbReference>
<feature type="disulfide bond" evidence="10">
    <location>
        <begin position="29"/>
        <end position="90"/>
    </location>
</feature>
<sequence length="212" mass="22811">VCALAGLRLAVLAGWLAGGGRGVRAALACEPVRLPLCRALPWNLTKMPNHLHHSTQANALLAIEQFEGLLGTRCSPDLLFFLCAMYAPICAADFPHQPIKPCKAVCERARRGCEPVLLRYRHAWPRSLACEHLPVYDRAVCIAPEAIVTDHPDGQSPAPPRPAPPDAPLRSAPLHRASFPSSLLPSLGPPSLPPPLPLAVLLPVLSRLCPFL</sequence>
<comment type="caution">
    <text evidence="10">Lacks conserved residue(s) required for the propagation of feature annotation.</text>
</comment>
<evidence type="ECO:0000259" key="13">
    <source>
        <dbReference type="PROSITE" id="PS50038"/>
    </source>
</evidence>
<feature type="domain" description="FZ" evidence="13">
    <location>
        <begin position="29"/>
        <end position="144"/>
    </location>
</feature>
<reference evidence="14" key="2">
    <citation type="submission" date="2025-09" db="UniProtKB">
        <authorList>
            <consortium name="Ensembl"/>
        </authorList>
    </citation>
    <scope>IDENTIFICATION</scope>
    <source>
        <strain evidence="14">Glennie</strain>
    </source>
</reference>
<evidence type="ECO:0000256" key="2">
    <source>
        <dbReference type="ARBA" id="ARBA00010054"/>
    </source>
</evidence>
<feature type="disulfide bond" evidence="10">
    <location>
        <begin position="106"/>
        <end position="130"/>
    </location>
</feature>
<evidence type="ECO:0000313" key="14">
    <source>
        <dbReference type="Ensembl" id="ENSOANP00000039185.1"/>
    </source>
</evidence>
<evidence type="ECO:0000256" key="5">
    <source>
        <dbReference type="ARBA" id="ARBA00022687"/>
    </source>
</evidence>
<dbReference type="Bgee" id="ENSOANG00000045636">
    <property type="expression patterns" value="Expressed in testis and 7 other cell types or tissues"/>
</dbReference>
<keyword evidence="9" id="KW-0325">Glycoprotein</keyword>
<evidence type="ECO:0000256" key="3">
    <source>
        <dbReference type="ARBA" id="ARBA00022473"/>
    </source>
</evidence>
<comment type="subcellular location">
    <subcellularLocation>
        <location evidence="1">Secreted</location>
    </subcellularLocation>
</comment>
<feature type="signal peptide" evidence="12">
    <location>
        <begin position="1"/>
        <end position="25"/>
    </location>
</feature>
<dbReference type="PANTHER" id="PTHR11309">
    <property type="entry name" value="FRIZZLED"/>
    <property type="match status" value="1"/>
</dbReference>
<dbReference type="Pfam" id="PF01392">
    <property type="entry name" value="Fz"/>
    <property type="match status" value="1"/>
</dbReference>
<dbReference type="GO" id="GO:0017147">
    <property type="term" value="F:Wnt-protein binding"/>
    <property type="evidence" value="ECO:0000318"/>
    <property type="project" value="GO_Central"/>
</dbReference>
<keyword evidence="5" id="KW-0879">Wnt signaling pathway</keyword>
<dbReference type="InterPro" id="IPR036790">
    <property type="entry name" value="Frizzled_dom_sf"/>
</dbReference>